<name>A0ABU0T6C4_9ACTN</name>
<protein>
    <submittedName>
        <fullName evidence="3">Zn-dependent protease</fullName>
    </submittedName>
</protein>
<sequence>MSSRTNKPHEIVERALELSRADGCVVIADEHSTANLRWAGNALTTNGVTRGRTLTVVATVDGREGTASGVVSRAAVTADELEPLVRAAEAAARGASPAEDAQPLVEGVPTSPDFTDAPAETSSAVFADFAPALGESFARARAGGRELYGFANHELVSSYLGTSTGLRLRHDQPNGTLELNAKSPDRTRSAWAGRSTRDFKDVDPAALDAELATRLGWAERRVELPAGRYETLLPPTAVADLLIYQMWSAAARDAAEGRTVFSKPGGGTRVGEKLTDLPLTLRSDPNEPGLESAPFVLTHSSGDDASVFDNGLPLRPTEWVSEGELRHLTSTRHSAGLTGLPVAPGIGNIILDGGEEKSLEDMVATTERGLLLTCLWYIREVDPATLLLTGLTRDGVYLVENGQVVGEVNNFRFNESPVDLLGRATEAGRTEKTLPREWSDWFTRAAMPALRVPDFNMSSVSQGV</sequence>
<dbReference type="InterPro" id="IPR045569">
    <property type="entry name" value="Metalloprtase-TldD/E_C"/>
</dbReference>
<keyword evidence="3" id="KW-0378">Hydrolase</keyword>
<dbReference type="Gene3D" id="3.30.2290.10">
    <property type="entry name" value="PmbA/TldD superfamily"/>
    <property type="match status" value="1"/>
</dbReference>
<reference evidence="3 4" key="1">
    <citation type="submission" date="2023-07" db="EMBL/GenBank/DDBJ databases">
        <title>Comparative genomics of wheat-associated soil bacteria to identify genetic determinants of phenazine resistance.</title>
        <authorList>
            <person name="Mouncey N."/>
        </authorList>
    </citation>
    <scope>NUCLEOTIDE SEQUENCE [LARGE SCALE GENOMIC DNA]</scope>
    <source>
        <strain evidence="3 4">V2I4</strain>
    </source>
</reference>
<comment type="caution">
    <text evidence="3">The sequence shown here is derived from an EMBL/GenBank/DDBJ whole genome shotgun (WGS) entry which is preliminary data.</text>
</comment>
<dbReference type="PANTHER" id="PTHR43666:SF1">
    <property type="entry name" value="CONSERVED PROTEIN"/>
    <property type="match status" value="1"/>
</dbReference>
<dbReference type="InterPro" id="IPR036059">
    <property type="entry name" value="TldD/PmbA_sf"/>
</dbReference>
<keyword evidence="3" id="KW-0645">Protease</keyword>
<dbReference type="InterPro" id="IPR035068">
    <property type="entry name" value="TldD/PmbA_N"/>
</dbReference>
<dbReference type="RefSeq" id="WP_307526016.1">
    <property type="nucleotide sequence ID" value="NZ_JAUSZI010000002.1"/>
</dbReference>
<evidence type="ECO:0000313" key="3">
    <source>
        <dbReference type="EMBL" id="MDQ1030384.1"/>
    </source>
</evidence>
<dbReference type="PANTHER" id="PTHR43666">
    <property type="entry name" value="TLDD PROTEIN"/>
    <property type="match status" value="1"/>
</dbReference>
<dbReference type="Proteomes" id="UP001230328">
    <property type="component" value="Unassembled WGS sequence"/>
</dbReference>
<gene>
    <name evidence="3" type="ORF">QF035_007966</name>
</gene>
<evidence type="ECO:0000256" key="1">
    <source>
        <dbReference type="SAM" id="MobiDB-lite"/>
    </source>
</evidence>
<dbReference type="GO" id="GO:0006508">
    <property type="term" value="P:proteolysis"/>
    <property type="evidence" value="ECO:0007669"/>
    <property type="project" value="UniProtKB-KW"/>
</dbReference>
<dbReference type="Pfam" id="PF19289">
    <property type="entry name" value="PmbA_TldD_3rd"/>
    <property type="match status" value="1"/>
</dbReference>
<keyword evidence="4" id="KW-1185">Reference proteome</keyword>
<evidence type="ECO:0000313" key="4">
    <source>
        <dbReference type="Proteomes" id="UP001230328"/>
    </source>
</evidence>
<evidence type="ECO:0000259" key="2">
    <source>
        <dbReference type="Pfam" id="PF19289"/>
    </source>
</evidence>
<dbReference type="EMBL" id="JAUSZI010000002">
    <property type="protein sequence ID" value="MDQ1030384.1"/>
    <property type="molecule type" value="Genomic_DNA"/>
</dbReference>
<accession>A0ABU0T6C4</accession>
<dbReference type="SUPFAM" id="SSF111283">
    <property type="entry name" value="Putative modulator of DNA gyrase, PmbA/TldD"/>
    <property type="match status" value="1"/>
</dbReference>
<feature type="region of interest" description="Disordered" evidence="1">
    <location>
        <begin position="170"/>
        <end position="193"/>
    </location>
</feature>
<organism evidence="3 4">
    <name type="scientific">Streptomyces umbrinus</name>
    <dbReference type="NCBI Taxonomy" id="67370"/>
    <lineage>
        <taxon>Bacteria</taxon>
        <taxon>Bacillati</taxon>
        <taxon>Actinomycetota</taxon>
        <taxon>Actinomycetes</taxon>
        <taxon>Kitasatosporales</taxon>
        <taxon>Streptomycetaceae</taxon>
        <taxon>Streptomyces</taxon>
        <taxon>Streptomyces phaeochromogenes group</taxon>
    </lineage>
</organism>
<dbReference type="GO" id="GO:0008233">
    <property type="term" value="F:peptidase activity"/>
    <property type="evidence" value="ECO:0007669"/>
    <property type="project" value="UniProtKB-KW"/>
</dbReference>
<feature type="domain" description="Metalloprotease TldD/E C-terminal" evidence="2">
    <location>
        <begin position="227"/>
        <end position="458"/>
    </location>
</feature>
<proteinExistence type="predicted"/>